<dbReference type="GeneID" id="63733767"/>
<organism evidence="2 3">
    <name type="scientific">Aspergillus versicolor CBS 583.65</name>
    <dbReference type="NCBI Taxonomy" id="1036611"/>
    <lineage>
        <taxon>Eukaryota</taxon>
        <taxon>Fungi</taxon>
        <taxon>Dikarya</taxon>
        <taxon>Ascomycota</taxon>
        <taxon>Pezizomycotina</taxon>
        <taxon>Eurotiomycetes</taxon>
        <taxon>Eurotiomycetidae</taxon>
        <taxon>Eurotiales</taxon>
        <taxon>Aspergillaceae</taxon>
        <taxon>Aspergillus</taxon>
        <taxon>Aspergillus subgen. Nidulantes</taxon>
    </lineage>
</organism>
<protein>
    <recommendedName>
        <fullName evidence="1">SRR1-like domain-containing protein</fullName>
    </recommendedName>
</protein>
<keyword evidence="3" id="KW-1185">Reference proteome</keyword>
<gene>
    <name evidence="2" type="ORF">ASPVEDRAFT_881969</name>
</gene>
<dbReference type="Proteomes" id="UP000184073">
    <property type="component" value="Unassembled WGS sequence"/>
</dbReference>
<feature type="domain" description="SRR1-like" evidence="1">
    <location>
        <begin position="192"/>
        <end position="300"/>
    </location>
</feature>
<evidence type="ECO:0000313" key="3">
    <source>
        <dbReference type="Proteomes" id="UP000184073"/>
    </source>
</evidence>
<evidence type="ECO:0000259" key="1">
    <source>
        <dbReference type="Pfam" id="PF07985"/>
    </source>
</evidence>
<reference evidence="3" key="1">
    <citation type="journal article" date="2017" name="Genome Biol.">
        <title>Comparative genomics reveals high biological diversity and specific adaptations in the industrially and medically important fungal genus Aspergillus.</title>
        <authorList>
            <person name="de Vries R.P."/>
            <person name="Riley R."/>
            <person name="Wiebenga A."/>
            <person name="Aguilar-Osorio G."/>
            <person name="Amillis S."/>
            <person name="Uchima C.A."/>
            <person name="Anderluh G."/>
            <person name="Asadollahi M."/>
            <person name="Askin M."/>
            <person name="Barry K."/>
            <person name="Battaglia E."/>
            <person name="Bayram O."/>
            <person name="Benocci T."/>
            <person name="Braus-Stromeyer S.A."/>
            <person name="Caldana C."/>
            <person name="Canovas D."/>
            <person name="Cerqueira G.C."/>
            <person name="Chen F."/>
            <person name="Chen W."/>
            <person name="Choi C."/>
            <person name="Clum A."/>
            <person name="Dos Santos R.A."/>
            <person name="Damasio A.R."/>
            <person name="Diallinas G."/>
            <person name="Emri T."/>
            <person name="Fekete E."/>
            <person name="Flipphi M."/>
            <person name="Freyberg S."/>
            <person name="Gallo A."/>
            <person name="Gournas C."/>
            <person name="Habgood R."/>
            <person name="Hainaut M."/>
            <person name="Harispe M.L."/>
            <person name="Henrissat B."/>
            <person name="Hilden K.S."/>
            <person name="Hope R."/>
            <person name="Hossain A."/>
            <person name="Karabika E."/>
            <person name="Karaffa L."/>
            <person name="Karanyi Z."/>
            <person name="Krasevec N."/>
            <person name="Kuo A."/>
            <person name="Kusch H."/>
            <person name="LaButti K."/>
            <person name="Lagendijk E.L."/>
            <person name="Lapidus A."/>
            <person name="Levasseur A."/>
            <person name="Lindquist E."/>
            <person name="Lipzen A."/>
            <person name="Logrieco A.F."/>
            <person name="MacCabe A."/>
            <person name="Maekelae M.R."/>
            <person name="Malavazi I."/>
            <person name="Melin P."/>
            <person name="Meyer V."/>
            <person name="Mielnichuk N."/>
            <person name="Miskei M."/>
            <person name="Molnar A.P."/>
            <person name="Mule G."/>
            <person name="Ngan C.Y."/>
            <person name="Orejas M."/>
            <person name="Orosz E."/>
            <person name="Ouedraogo J.P."/>
            <person name="Overkamp K.M."/>
            <person name="Park H.-S."/>
            <person name="Perrone G."/>
            <person name="Piumi F."/>
            <person name="Punt P.J."/>
            <person name="Ram A.F."/>
            <person name="Ramon A."/>
            <person name="Rauscher S."/>
            <person name="Record E."/>
            <person name="Riano-Pachon D.M."/>
            <person name="Robert V."/>
            <person name="Roehrig J."/>
            <person name="Ruller R."/>
            <person name="Salamov A."/>
            <person name="Salih N.S."/>
            <person name="Samson R.A."/>
            <person name="Sandor E."/>
            <person name="Sanguinetti M."/>
            <person name="Schuetze T."/>
            <person name="Sepcic K."/>
            <person name="Shelest E."/>
            <person name="Sherlock G."/>
            <person name="Sophianopoulou V."/>
            <person name="Squina F.M."/>
            <person name="Sun H."/>
            <person name="Susca A."/>
            <person name="Todd R.B."/>
            <person name="Tsang A."/>
            <person name="Unkles S.E."/>
            <person name="van de Wiele N."/>
            <person name="van Rossen-Uffink D."/>
            <person name="Oliveira J.V."/>
            <person name="Vesth T.C."/>
            <person name="Visser J."/>
            <person name="Yu J.-H."/>
            <person name="Zhou M."/>
            <person name="Andersen M.R."/>
            <person name="Archer D.B."/>
            <person name="Baker S.E."/>
            <person name="Benoit I."/>
            <person name="Brakhage A.A."/>
            <person name="Braus G.H."/>
            <person name="Fischer R."/>
            <person name="Frisvad J.C."/>
            <person name="Goldman G.H."/>
            <person name="Houbraken J."/>
            <person name="Oakley B."/>
            <person name="Pocsi I."/>
            <person name="Scazzocchio C."/>
            <person name="Seiboth B."/>
            <person name="vanKuyk P.A."/>
            <person name="Wortman J."/>
            <person name="Dyer P.S."/>
            <person name="Grigoriev I.V."/>
        </authorList>
    </citation>
    <scope>NUCLEOTIDE SEQUENCE [LARGE SCALE GENOMIC DNA]</scope>
    <source>
        <strain evidence="3">CBS 583.65</strain>
    </source>
</reference>
<name>A0A1L9PBP2_ASPVE</name>
<proteinExistence type="predicted"/>
<dbReference type="AlphaFoldDB" id="A0A1L9PBP2"/>
<dbReference type="Pfam" id="PF07985">
    <property type="entry name" value="SRR1"/>
    <property type="match status" value="1"/>
</dbReference>
<dbReference type="PANTHER" id="PTHR42080">
    <property type="entry name" value="SRR1 DOMAIN-CONTAINING PROTEIN"/>
    <property type="match status" value="1"/>
</dbReference>
<accession>A0A1L9PBP2</accession>
<evidence type="ECO:0000313" key="2">
    <source>
        <dbReference type="EMBL" id="OJI98864.1"/>
    </source>
</evidence>
<dbReference type="RefSeq" id="XP_040664627.1">
    <property type="nucleotide sequence ID" value="XM_040818256.1"/>
</dbReference>
<dbReference type="OrthoDB" id="4508718at2759"/>
<dbReference type="VEuPathDB" id="FungiDB:ASPVEDRAFT_881969"/>
<sequence length="375" mass="43517">MRLIPRPELPFRADDPSYMDDWSIADRVETVAQVAAWYDNGRDFYARRILSQVIDEQHAHFEEGDTFNIDGVDGNTYQYNVNPTARPTIDYKSWYELLSDANNAIRPTEWRPFHAYCSVRLANYIEEEDESFEEDPHWLGEMSDASDELYSPTEATLAKQFYRLADLRARLREKRAWPGWNSIIAVLSSLRMPRQIDKVFGIGCGSLEAYEDDTELYNRCTMRHVFVYCLAKSLNRTRVGHPGVARYFQDPTYTDLDEEAIRRLHAHILVDPVAYLEMDEASVVFSSDATCCVKSIIVENARPAILILDRPRNDGSASELTDPFTSRVEWILDTEYQSLRIPQFHDDYWVPMAMYIRNEFIPPAFVSPYEQAQVV</sequence>
<dbReference type="PANTHER" id="PTHR42080:SF1">
    <property type="entry name" value="SRR1-LIKE DOMAIN-CONTAINING PROTEIN"/>
    <property type="match status" value="1"/>
</dbReference>
<dbReference type="InterPro" id="IPR012942">
    <property type="entry name" value="SRR1-like"/>
</dbReference>
<dbReference type="EMBL" id="KV878126">
    <property type="protein sequence ID" value="OJI98864.1"/>
    <property type="molecule type" value="Genomic_DNA"/>
</dbReference>